<dbReference type="Pfam" id="PF02668">
    <property type="entry name" value="TauD"/>
    <property type="match status" value="1"/>
</dbReference>
<organism evidence="4 5">
    <name type="scientific">Aeromicrobium flavum</name>
    <dbReference type="NCBI Taxonomy" id="416568"/>
    <lineage>
        <taxon>Bacteria</taxon>
        <taxon>Bacillati</taxon>
        <taxon>Actinomycetota</taxon>
        <taxon>Actinomycetes</taxon>
        <taxon>Propionibacteriales</taxon>
        <taxon>Nocardioidaceae</taxon>
        <taxon>Aeromicrobium</taxon>
    </lineage>
</organism>
<name>A0A512HR73_9ACTN</name>
<keyword evidence="5" id="KW-1185">Reference proteome</keyword>
<evidence type="ECO:0000313" key="4">
    <source>
        <dbReference type="EMBL" id="GEO87953.1"/>
    </source>
</evidence>
<evidence type="ECO:0000313" key="5">
    <source>
        <dbReference type="Proteomes" id="UP000321769"/>
    </source>
</evidence>
<dbReference type="Gene3D" id="3.60.130.10">
    <property type="entry name" value="Clavaminate synthase-like"/>
    <property type="match status" value="1"/>
</dbReference>
<dbReference type="InterPro" id="IPR042098">
    <property type="entry name" value="TauD-like_sf"/>
</dbReference>
<dbReference type="Proteomes" id="UP000321769">
    <property type="component" value="Unassembled WGS sequence"/>
</dbReference>
<accession>A0A512HR73</accession>
<sequence>MSNENPLDELISEACKVGWASTTANLSNLRFLAFKIGLTPVATRAGQSAVDSLTPLHAHEAPRRSLSAKYGMGPQPLHTDGAHLPHPPDIVILSASSPSAVPTMLRRFSGAGNTASSLDDLEHGLFLVDDGSTRFLSPVLSRGRYRYDPGCMTPADTLARRAAAQFDQALTSATPFEWSEPNQVLVLDNRRVLHARGDATSHPERELKRMAFHCKPDQMP</sequence>
<proteinExistence type="predicted"/>
<evidence type="ECO:0000259" key="3">
    <source>
        <dbReference type="Pfam" id="PF02668"/>
    </source>
</evidence>
<keyword evidence="2" id="KW-0408">Iron</keyword>
<dbReference type="GO" id="GO:0016491">
    <property type="term" value="F:oxidoreductase activity"/>
    <property type="evidence" value="ECO:0007669"/>
    <property type="project" value="UniProtKB-KW"/>
</dbReference>
<dbReference type="InterPro" id="IPR003819">
    <property type="entry name" value="TauD/TfdA-like"/>
</dbReference>
<dbReference type="EMBL" id="BJZQ01000001">
    <property type="protein sequence ID" value="GEO87953.1"/>
    <property type="molecule type" value="Genomic_DNA"/>
</dbReference>
<protein>
    <recommendedName>
        <fullName evidence="3">TauD/TfdA-like domain-containing protein</fullName>
    </recommendedName>
</protein>
<dbReference type="SUPFAM" id="SSF51197">
    <property type="entry name" value="Clavaminate synthase-like"/>
    <property type="match status" value="1"/>
</dbReference>
<evidence type="ECO:0000256" key="1">
    <source>
        <dbReference type="ARBA" id="ARBA00023002"/>
    </source>
</evidence>
<evidence type="ECO:0000256" key="2">
    <source>
        <dbReference type="ARBA" id="ARBA00023004"/>
    </source>
</evidence>
<comment type="caution">
    <text evidence="4">The sequence shown here is derived from an EMBL/GenBank/DDBJ whole genome shotgun (WGS) entry which is preliminary data.</text>
</comment>
<gene>
    <name evidence="4" type="ORF">AFL01nite_02800</name>
</gene>
<dbReference type="AlphaFoldDB" id="A0A512HR73"/>
<reference evidence="4 5" key="1">
    <citation type="submission" date="2019-07" db="EMBL/GenBank/DDBJ databases">
        <title>Whole genome shotgun sequence of Aeromicrobium flavum NBRC 107625.</title>
        <authorList>
            <person name="Hosoyama A."/>
            <person name="Uohara A."/>
            <person name="Ohji S."/>
            <person name="Ichikawa N."/>
        </authorList>
    </citation>
    <scope>NUCLEOTIDE SEQUENCE [LARGE SCALE GENOMIC DNA]</scope>
    <source>
        <strain evidence="4 5">NBRC 107625</strain>
    </source>
</reference>
<feature type="domain" description="TauD/TfdA-like" evidence="3">
    <location>
        <begin position="159"/>
        <end position="210"/>
    </location>
</feature>
<keyword evidence="1" id="KW-0560">Oxidoreductase</keyword>